<sequence length="453" mass="49500">MEPIDQLARDDPRDTLQDRRDYTFDDPEAELTLLSRGLSLADPDPTLLASVAPSDFSDPATGALWAAARAILDAGQLCTRSRILEQVAHTGTELRQHVLTGRLELADMRTATDRQAGEAARTVRQLAERRRLRGALQSAMFALEAGQDAGSTSELLGEHLRRLEEADTRTGDDVLSFGEAVAAWRERQARPLSQPIPTPFPDLNAVIADGLQGGRTYVIGARPGAGKSIMGANLAQYAAECGVPALVFSAEMPVHEVAARMIAAGAQADYTQLQRRRLSQWHKDSVDTYLAEHEATLPLFVVDKHNISTEYIATVCRRMKRRHGVRVVFVDYLQLLRETDSRAARERQVASMSRALKVLAVELDLAIIIACQLNRGSAGEKRVPSLIDLRESGAIEQDADVVLLLHHDPDDPNSGEVQVIAAKNRTGPAGGHLRLGWAPHQARMGHIGTEGLR</sequence>
<dbReference type="RefSeq" id="WP_146486250.1">
    <property type="nucleotide sequence ID" value="NZ_VIGX01000002.1"/>
</dbReference>
<dbReference type="InterPro" id="IPR016136">
    <property type="entry name" value="DNA_helicase_N/primase_C"/>
</dbReference>
<name>A0A5C5S568_9ACTN</name>
<dbReference type="GO" id="GO:0005829">
    <property type="term" value="C:cytosol"/>
    <property type="evidence" value="ECO:0007669"/>
    <property type="project" value="TreeGrafter"/>
</dbReference>
<feature type="compositionally biased region" description="Basic and acidic residues" evidence="2">
    <location>
        <begin position="7"/>
        <end position="22"/>
    </location>
</feature>
<evidence type="ECO:0000313" key="5">
    <source>
        <dbReference type="Proteomes" id="UP000319375"/>
    </source>
</evidence>
<dbReference type="SMART" id="SM00382">
    <property type="entry name" value="AAA"/>
    <property type="match status" value="1"/>
</dbReference>
<keyword evidence="1" id="KW-0639">Primosome</keyword>
<feature type="region of interest" description="Disordered" evidence="2">
    <location>
        <begin position="1"/>
        <end position="22"/>
    </location>
</feature>
<dbReference type="EMBL" id="VIGX01000002">
    <property type="protein sequence ID" value="TWS30224.1"/>
    <property type="molecule type" value="Genomic_DNA"/>
</dbReference>
<organism evidence="4 5">
    <name type="scientific">Tsukamurella conjunctivitidis</name>
    <dbReference type="NCBI Taxonomy" id="2592068"/>
    <lineage>
        <taxon>Bacteria</taxon>
        <taxon>Bacillati</taxon>
        <taxon>Actinomycetota</taxon>
        <taxon>Actinomycetes</taxon>
        <taxon>Mycobacteriales</taxon>
        <taxon>Tsukamurellaceae</taxon>
        <taxon>Tsukamurella</taxon>
    </lineage>
</organism>
<dbReference type="PANTHER" id="PTHR30153">
    <property type="entry name" value="REPLICATIVE DNA HELICASE DNAB"/>
    <property type="match status" value="1"/>
</dbReference>
<feature type="domain" description="SF4 helicase" evidence="3">
    <location>
        <begin position="189"/>
        <end position="453"/>
    </location>
</feature>
<dbReference type="PANTHER" id="PTHR30153:SF2">
    <property type="entry name" value="REPLICATIVE DNA HELICASE"/>
    <property type="match status" value="1"/>
</dbReference>
<dbReference type="OrthoDB" id="9773982at2"/>
<dbReference type="InterPro" id="IPR007694">
    <property type="entry name" value="DNA_helicase_DnaB-like_C"/>
</dbReference>
<dbReference type="Pfam" id="PF03796">
    <property type="entry name" value="DnaB_C"/>
    <property type="match status" value="1"/>
</dbReference>
<dbReference type="InterPro" id="IPR003593">
    <property type="entry name" value="AAA+_ATPase"/>
</dbReference>
<dbReference type="PROSITE" id="PS51199">
    <property type="entry name" value="SF4_HELICASE"/>
    <property type="match status" value="1"/>
</dbReference>
<dbReference type="Gene3D" id="1.10.860.10">
    <property type="entry name" value="DNAb Helicase, Chain A"/>
    <property type="match status" value="1"/>
</dbReference>
<evidence type="ECO:0000259" key="3">
    <source>
        <dbReference type="PROSITE" id="PS51199"/>
    </source>
</evidence>
<gene>
    <name evidence="4" type="ORF">FK530_06870</name>
</gene>
<comment type="caution">
    <text evidence="4">The sequence shown here is derived from an EMBL/GenBank/DDBJ whole genome shotgun (WGS) entry which is preliminary data.</text>
</comment>
<dbReference type="SUPFAM" id="SSF52540">
    <property type="entry name" value="P-loop containing nucleoside triphosphate hydrolases"/>
    <property type="match status" value="1"/>
</dbReference>
<evidence type="ECO:0000313" key="4">
    <source>
        <dbReference type="EMBL" id="TWS30224.1"/>
    </source>
</evidence>
<protein>
    <submittedName>
        <fullName evidence="4">AAA family ATPase</fullName>
    </submittedName>
</protein>
<reference evidence="4 5" key="1">
    <citation type="submission" date="2019-06" db="EMBL/GenBank/DDBJ databases">
        <title>Tsukamurella conjunctivitidis sp. nov., Tsukamurella assacharolytica sp. nov. and Tsukamurella sputae sp. nov. isolated from patients with conjunctivitis, bacteraemia (lymphoma) and respiratory infection (sputum) in Hong Kong.</title>
        <authorList>
            <person name="Teng J.L.L."/>
            <person name="Lee H.H."/>
            <person name="Fong J.Y.H."/>
            <person name="Fok K.M.N."/>
            <person name="Lau S.K.P."/>
            <person name="Woo P.C.Y."/>
        </authorList>
    </citation>
    <scope>NUCLEOTIDE SEQUENCE [LARGE SCALE GENOMIC DNA]</scope>
    <source>
        <strain evidence="4 5">HKU72</strain>
    </source>
</reference>
<dbReference type="AlphaFoldDB" id="A0A5C5S568"/>
<evidence type="ECO:0000256" key="2">
    <source>
        <dbReference type="SAM" id="MobiDB-lite"/>
    </source>
</evidence>
<dbReference type="GO" id="GO:0006269">
    <property type="term" value="P:DNA replication, synthesis of primer"/>
    <property type="evidence" value="ECO:0007669"/>
    <property type="project" value="UniProtKB-KW"/>
</dbReference>
<dbReference type="Proteomes" id="UP000319375">
    <property type="component" value="Unassembled WGS sequence"/>
</dbReference>
<dbReference type="GO" id="GO:1990077">
    <property type="term" value="C:primosome complex"/>
    <property type="evidence" value="ECO:0007669"/>
    <property type="project" value="UniProtKB-KW"/>
</dbReference>
<keyword evidence="5" id="KW-1185">Reference proteome</keyword>
<dbReference type="Gene3D" id="3.40.50.300">
    <property type="entry name" value="P-loop containing nucleotide triphosphate hydrolases"/>
    <property type="match status" value="1"/>
</dbReference>
<dbReference type="GO" id="GO:0005524">
    <property type="term" value="F:ATP binding"/>
    <property type="evidence" value="ECO:0007669"/>
    <property type="project" value="InterPro"/>
</dbReference>
<dbReference type="InterPro" id="IPR027417">
    <property type="entry name" value="P-loop_NTPase"/>
</dbReference>
<dbReference type="GO" id="GO:0003678">
    <property type="term" value="F:DNA helicase activity"/>
    <property type="evidence" value="ECO:0007669"/>
    <property type="project" value="InterPro"/>
</dbReference>
<evidence type="ECO:0000256" key="1">
    <source>
        <dbReference type="ARBA" id="ARBA00022515"/>
    </source>
</evidence>
<proteinExistence type="predicted"/>
<accession>A0A5C5S568</accession>